<dbReference type="RefSeq" id="WP_107582480.1">
    <property type="nucleotide sequence ID" value="NZ_JAERMS010000002.1"/>
</dbReference>
<protein>
    <submittedName>
        <fullName evidence="2">Porin</fullName>
    </submittedName>
</protein>
<feature type="chain" id="PRO_5045756523" evidence="1">
    <location>
        <begin position="19"/>
        <end position="376"/>
    </location>
</feature>
<keyword evidence="1" id="KW-0732">Signal</keyword>
<proteinExistence type="predicted"/>
<keyword evidence="3" id="KW-1185">Reference proteome</keyword>
<name>A0ABS3M2S7_9BACT</name>
<dbReference type="EMBL" id="JAERMS010000002">
    <property type="protein sequence ID" value="MBO1362436.1"/>
    <property type="molecule type" value="Genomic_DNA"/>
</dbReference>
<dbReference type="InterPro" id="IPR010870">
    <property type="entry name" value="Porin_O/P"/>
</dbReference>
<dbReference type="SUPFAM" id="SSF56935">
    <property type="entry name" value="Porins"/>
    <property type="match status" value="1"/>
</dbReference>
<evidence type="ECO:0000256" key="1">
    <source>
        <dbReference type="SAM" id="SignalP"/>
    </source>
</evidence>
<gene>
    <name evidence="2" type="ORF">JHU38_01330</name>
</gene>
<feature type="signal peptide" evidence="1">
    <location>
        <begin position="1"/>
        <end position="18"/>
    </location>
</feature>
<dbReference type="Pfam" id="PF07396">
    <property type="entry name" value="Porin_O_P"/>
    <property type="match status" value="1"/>
</dbReference>
<comment type="caution">
    <text evidence="2">The sequence shown here is derived from an EMBL/GenBank/DDBJ whole genome shotgun (WGS) entry which is preliminary data.</text>
</comment>
<reference evidence="2 3" key="1">
    <citation type="submission" date="2021-01" db="EMBL/GenBank/DDBJ databases">
        <title>Prevotella A2931 sp. nov.</title>
        <authorList>
            <person name="Buhl M."/>
            <person name="Oberhettinger P."/>
        </authorList>
    </citation>
    <scope>NUCLEOTIDE SEQUENCE [LARGE SCALE GENOMIC DNA]</scope>
    <source>
        <strain evidence="2 3">A2931</strain>
    </source>
</reference>
<dbReference type="Proteomes" id="UP000664265">
    <property type="component" value="Unassembled WGS sequence"/>
</dbReference>
<dbReference type="InterPro" id="IPR023614">
    <property type="entry name" value="Porin_dom_sf"/>
</dbReference>
<evidence type="ECO:0000313" key="2">
    <source>
        <dbReference type="EMBL" id="MBO1362436.1"/>
    </source>
</evidence>
<dbReference type="Gene3D" id="2.40.160.10">
    <property type="entry name" value="Porin"/>
    <property type="match status" value="1"/>
</dbReference>
<sequence length="376" mass="42592">MKKGILIALLAVAMTAEAQEKQPSWFNNIKLSGYGMTQYQYSDQEGAKANSFNLRMFRLALEGKIKNEFYWKAQVQLNGNTSTLGSSPRVVDLFAEWQRYTAFKVKIGQFKRPFSFENPLHPIVQGFMSYSQNVLKLAGFSDRTGEHASNGRDIGVQIQGDFLPNADGRNLLHYQVGVFNGQGINTKDVDQRKDIIGGVWVMPVKGMRLGVFGWEGSTARKGKWKDTGDTEEHSGVRSLPKHRYAISGEYLTNDWTFRTEYIHATGNAFSTTLNNTNDENSKNCNLSKLGNKADGYYALVIAPIIRKKFHAKARYDVYRPTAEWSKTKTFCEIGADYEFHPNFQINVEYARVNDKTGSTLAKHGYNMIDVEVDFKF</sequence>
<evidence type="ECO:0000313" key="3">
    <source>
        <dbReference type="Proteomes" id="UP000664265"/>
    </source>
</evidence>
<accession>A0ABS3M2S7</accession>
<organism evidence="2 3">
    <name type="scientific">Prevotella illustrans</name>
    <dbReference type="NCBI Taxonomy" id="2800387"/>
    <lineage>
        <taxon>Bacteria</taxon>
        <taxon>Pseudomonadati</taxon>
        <taxon>Bacteroidota</taxon>
        <taxon>Bacteroidia</taxon>
        <taxon>Bacteroidales</taxon>
        <taxon>Prevotellaceae</taxon>
        <taxon>Prevotella</taxon>
    </lineage>
</organism>